<dbReference type="AlphaFoldDB" id="A0A2N9LYC5"/>
<evidence type="ECO:0000313" key="3">
    <source>
        <dbReference type="Proteomes" id="UP000239735"/>
    </source>
</evidence>
<evidence type="ECO:0000256" key="1">
    <source>
        <dbReference type="SAM" id="MobiDB-lite"/>
    </source>
</evidence>
<organism evidence="2 3">
    <name type="scientific">Candidatus Sulfuritelmatomonas gaucii</name>
    <dbReference type="NCBI Taxonomy" id="2043161"/>
    <lineage>
        <taxon>Bacteria</taxon>
        <taxon>Pseudomonadati</taxon>
        <taxon>Acidobacteriota</taxon>
        <taxon>Terriglobia</taxon>
        <taxon>Terriglobales</taxon>
        <taxon>Acidobacteriaceae</taxon>
        <taxon>Candidatus Sulfuritelmatomonas</taxon>
    </lineage>
</organism>
<feature type="region of interest" description="Disordered" evidence="1">
    <location>
        <begin position="28"/>
        <end position="58"/>
    </location>
</feature>
<evidence type="ECO:0000313" key="2">
    <source>
        <dbReference type="EMBL" id="SPE28182.1"/>
    </source>
</evidence>
<dbReference type="Proteomes" id="UP000239735">
    <property type="component" value="Unassembled WGS sequence"/>
</dbReference>
<protein>
    <submittedName>
        <fullName evidence="2">Uncharacterized protein</fullName>
    </submittedName>
</protein>
<proteinExistence type="predicted"/>
<name>A0A2N9LYC5_9BACT</name>
<accession>A0A2N9LYC5</accession>
<gene>
    <name evidence="2" type="ORF">SBA5_640019</name>
</gene>
<sequence>MRKHFQVVSSLIYSVGGIHRQRNAEMTRSSLGEADGEGCEKCTKPTNPRIRGRRLPQAKRPEKSTARFCFTPFTCISR</sequence>
<reference evidence="3" key="1">
    <citation type="submission" date="2018-02" db="EMBL/GenBank/DDBJ databases">
        <authorList>
            <person name="Hausmann B."/>
        </authorList>
    </citation>
    <scope>NUCLEOTIDE SEQUENCE [LARGE SCALE GENOMIC DNA]</scope>
    <source>
        <strain evidence="3">Peat soil MAG SbA5</strain>
    </source>
</reference>
<dbReference type="EMBL" id="OKRB01000124">
    <property type="protein sequence ID" value="SPE28182.1"/>
    <property type="molecule type" value="Genomic_DNA"/>
</dbReference>